<evidence type="ECO:0000259" key="11">
    <source>
        <dbReference type="Pfam" id="PF14748"/>
    </source>
</evidence>
<dbReference type="FunFam" id="1.10.3730.10:FF:000001">
    <property type="entry name" value="Pyrroline-5-carboxylate reductase"/>
    <property type="match status" value="1"/>
</dbReference>
<dbReference type="InterPro" id="IPR008927">
    <property type="entry name" value="6-PGluconate_DH-like_C_sf"/>
</dbReference>
<evidence type="ECO:0000259" key="10">
    <source>
        <dbReference type="Pfam" id="PF03807"/>
    </source>
</evidence>
<dbReference type="SUPFAM" id="SSF51735">
    <property type="entry name" value="NAD(P)-binding Rossmann-fold domains"/>
    <property type="match status" value="1"/>
</dbReference>
<dbReference type="GO" id="GO:0004735">
    <property type="term" value="F:pyrroline-5-carboxylate reductase activity"/>
    <property type="evidence" value="ECO:0007669"/>
    <property type="project" value="UniProtKB-UniRule"/>
</dbReference>
<evidence type="ECO:0000256" key="1">
    <source>
        <dbReference type="ARBA" id="ARBA00005525"/>
    </source>
</evidence>
<dbReference type="PROSITE" id="PS00521">
    <property type="entry name" value="P5CR"/>
    <property type="match status" value="1"/>
</dbReference>
<organism evidence="12 13">
    <name type="scientific">Halalkalibacter wakoensis JCM 9140</name>
    <dbReference type="NCBI Taxonomy" id="1236970"/>
    <lineage>
        <taxon>Bacteria</taxon>
        <taxon>Bacillati</taxon>
        <taxon>Bacillota</taxon>
        <taxon>Bacilli</taxon>
        <taxon>Bacillales</taxon>
        <taxon>Bacillaceae</taxon>
        <taxon>Halalkalibacter</taxon>
    </lineage>
</organism>
<comment type="catalytic activity">
    <reaction evidence="6">
        <text>L-proline + NAD(+) = (S)-1-pyrroline-5-carboxylate + NADH + 2 H(+)</text>
        <dbReference type="Rhea" id="RHEA:14105"/>
        <dbReference type="ChEBI" id="CHEBI:15378"/>
        <dbReference type="ChEBI" id="CHEBI:17388"/>
        <dbReference type="ChEBI" id="CHEBI:57540"/>
        <dbReference type="ChEBI" id="CHEBI:57945"/>
        <dbReference type="ChEBI" id="CHEBI:60039"/>
        <dbReference type="EC" id="1.5.1.2"/>
    </reaction>
</comment>
<dbReference type="InterPro" id="IPR036291">
    <property type="entry name" value="NAD(P)-bd_dom_sf"/>
</dbReference>
<dbReference type="InterPro" id="IPR053790">
    <property type="entry name" value="P5CR-like_CS"/>
</dbReference>
<dbReference type="Proteomes" id="UP000018890">
    <property type="component" value="Unassembled WGS sequence"/>
</dbReference>
<evidence type="ECO:0000313" key="13">
    <source>
        <dbReference type="Proteomes" id="UP000018890"/>
    </source>
</evidence>
<dbReference type="InterPro" id="IPR028939">
    <property type="entry name" value="P5C_Rdtase_cat_N"/>
</dbReference>
<dbReference type="InterPro" id="IPR000304">
    <property type="entry name" value="Pyrroline-COOH_reductase"/>
</dbReference>
<name>W4Q3Q8_9BACI</name>
<reference evidence="12" key="1">
    <citation type="journal article" date="2014" name="Genome Announc.">
        <title>Draft Genome Sequences of Three Alkaliphilic Bacillus Strains, Bacillus wakoensis JCM 9140T, Bacillus akibai JCM 9157T, and Bacillus hemicellulosilyticus JCM 9152T.</title>
        <authorList>
            <person name="Yuki M."/>
            <person name="Oshima K."/>
            <person name="Suda W."/>
            <person name="Oshida Y."/>
            <person name="Kitamura K."/>
            <person name="Iida T."/>
            <person name="Hattori M."/>
            <person name="Ohkuma M."/>
        </authorList>
    </citation>
    <scope>NUCLEOTIDE SEQUENCE [LARGE SCALE GENOMIC DNA]</scope>
    <source>
        <strain evidence="12">JCM 9140</strain>
    </source>
</reference>
<dbReference type="Pfam" id="PF03807">
    <property type="entry name" value="F420_oxidored"/>
    <property type="match status" value="1"/>
</dbReference>
<keyword evidence="6 9" id="KW-0028">Amino-acid biosynthesis</keyword>
<comment type="caution">
    <text evidence="12">The sequence shown here is derived from an EMBL/GenBank/DDBJ whole genome shotgun (WGS) entry which is preliminary data.</text>
</comment>
<proteinExistence type="inferred from homology"/>
<dbReference type="EMBL" id="BAUT01000023">
    <property type="protein sequence ID" value="GAE26358.1"/>
    <property type="molecule type" value="Genomic_DNA"/>
</dbReference>
<evidence type="ECO:0000256" key="6">
    <source>
        <dbReference type="HAMAP-Rule" id="MF_01925"/>
    </source>
</evidence>
<keyword evidence="6" id="KW-0963">Cytoplasm</keyword>
<dbReference type="Pfam" id="PF14748">
    <property type="entry name" value="P5CR_dimer"/>
    <property type="match status" value="1"/>
</dbReference>
<feature type="binding site" evidence="8">
    <location>
        <begin position="9"/>
        <end position="14"/>
    </location>
    <ligand>
        <name>NADP(+)</name>
        <dbReference type="ChEBI" id="CHEBI:58349"/>
    </ligand>
</feature>
<dbReference type="Gene3D" id="1.10.3730.10">
    <property type="entry name" value="ProC C-terminal domain-like"/>
    <property type="match status" value="1"/>
</dbReference>
<evidence type="ECO:0000256" key="8">
    <source>
        <dbReference type="PIRSR" id="PIRSR000193-1"/>
    </source>
</evidence>
<evidence type="ECO:0000256" key="7">
    <source>
        <dbReference type="NCBIfam" id="TIGR00112"/>
    </source>
</evidence>
<evidence type="ECO:0000256" key="2">
    <source>
        <dbReference type="ARBA" id="ARBA00022650"/>
    </source>
</evidence>
<comment type="similarity">
    <text evidence="1 6 9">Belongs to the pyrroline-5-carboxylate reductase family.</text>
</comment>
<keyword evidence="13" id="KW-1185">Reference proteome</keyword>
<dbReference type="GO" id="GO:0005737">
    <property type="term" value="C:cytoplasm"/>
    <property type="evidence" value="ECO:0007669"/>
    <property type="project" value="UniProtKB-SubCell"/>
</dbReference>
<dbReference type="SUPFAM" id="SSF48179">
    <property type="entry name" value="6-phosphogluconate dehydrogenase C-terminal domain-like"/>
    <property type="match status" value="1"/>
</dbReference>
<keyword evidence="2 6" id="KW-0641">Proline biosynthesis</keyword>
<evidence type="ECO:0000313" key="12">
    <source>
        <dbReference type="EMBL" id="GAE26358.1"/>
    </source>
</evidence>
<evidence type="ECO:0000256" key="5">
    <source>
        <dbReference type="ARBA" id="ARBA00058118"/>
    </source>
</evidence>
<dbReference type="RefSeq" id="WP_034745905.1">
    <property type="nucleotide sequence ID" value="NZ_BAUT01000023.1"/>
</dbReference>
<dbReference type="PIRSF" id="PIRSF000193">
    <property type="entry name" value="Pyrrol-5-carb_rd"/>
    <property type="match status" value="1"/>
</dbReference>
<comment type="function">
    <text evidence="5 6">Catalyzes the reduction of 1-pyrroline-5-carboxylate (PCA) to L-proline.</text>
</comment>
<evidence type="ECO:0000256" key="9">
    <source>
        <dbReference type="RuleBase" id="RU003903"/>
    </source>
</evidence>
<dbReference type="NCBIfam" id="TIGR00112">
    <property type="entry name" value="proC"/>
    <property type="match status" value="1"/>
</dbReference>
<keyword evidence="3 6" id="KW-0521">NADP</keyword>
<dbReference type="GO" id="GO:0055129">
    <property type="term" value="P:L-proline biosynthetic process"/>
    <property type="evidence" value="ECO:0007669"/>
    <property type="project" value="UniProtKB-UniRule"/>
</dbReference>
<dbReference type="HAMAP" id="MF_01925">
    <property type="entry name" value="P5C_reductase"/>
    <property type="match status" value="1"/>
</dbReference>
<protein>
    <recommendedName>
        <fullName evidence="6 7">Pyrroline-5-carboxylate reductase</fullName>
        <shortName evidence="6">P5C reductase</shortName>
        <shortName evidence="6">P5CR</shortName>
        <ecNumber evidence="6 7">1.5.1.2</ecNumber>
    </recommendedName>
    <alternativeName>
        <fullName evidence="6">PCA reductase</fullName>
    </alternativeName>
</protein>
<dbReference type="Gene3D" id="3.40.50.720">
    <property type="entry name" value="NAD(P)-binding Rossmann-like Domain"/>
    <property type="match status" value="1"/>
</dbReference>
<comment type="subcellular location">
    <subcellularLocation>
        <location evidence="6">Cytoplasm</location>
    </subcellularLocation>
</comment>
<gene>
    <name evidence="6" type="primary">proC</name>
    <name evidence="12" type="ORF">JCM9140_2413</name>
</gene>
<dbReference type="OrthoDB" id="9805754at2"/>
<dbReference type="STRING" id="1236970.JCM9140_2413"/>
<dbReference type="PANTHER" id="PTHR11645:SF49">
    <property type="entry name" value="PYRROLINE-5-CARBOXYLATE REDUCTASE 1"/>
    <property type="match status" value="1"/>
</dbReference>
<dbReference type="PANTHER" id="PTHR11645">
    <property type="entry name" value="PYRROLINE-5-CARBOXYLATE REDUCTASE"/>
    <property type="match status" value="1"/>
</dbReference>
<feature type="binding site" evidence="8">
    <location>
        <begin position="70"/>
        <end position="73"/>
    </location>
    <ligand>
        <name>NADP(+)</name>
        <dbReference type="ChEBI" id="CHEBI:58349"/>
    </ligand>
</feature>
<dbReference type="AlphaFoldDB" id="W4Q3Q8"/>
<comment type="pathway">
    <text evidence="6 9">Amino-acid biosynthesis; L-proline biosynthesis; L-proline from L-glutamate 5-semialdehyde: step 1/1.</text>
</comment>
<feature type="domain" description="Pyrroline-5-carboxylate reductase dimerisation" evidence="11">
    <location>
        <begin position="162"/>
        <end position="265"/>
    </location>
</feature>
<evidence type="ECO:0000256" key="4">
    <source>
        <dbReference type="ARBA" id="ARBA00023002"/>
    </source>
</evidence>
<accession>W4Q3Q8</accession>
<comment type="catalytic activity">
    <reaction evidence="6 9">
        <text>L-proline + NADP(+) = (S)-1-pyrroline-5-carboxylate + NADPH + 2 H(+)</text>
        <dbReference type="Rhea" id="RHEA:14109"/>
        <dbReference type="ChEBI" id="CHEBI:15378"/>
        <dbReference type="ChEBI" id="CHEBI:17388"/>
        <dbReference type="ChEBI" id="CHEBI:57783"/>
        <dbReference type="ChEBI" id="CHEBI:58349"/>
        <dbReference type="ChEBI" id="CHEBI:60039"/>
        <dbReference type="EC" id="1.5.1.2"/>
    </reaction>
</comment>
<sequence>MKQEHILFIGAGRMAEAILAGMVQTELNMKITVSNQQDTKRLHQLQNQYAVESTEDWRHTVEHADVILLACPPSEHPNVLTSLNPLLTGSQLVMTVAAGIGPSVLESSLPDGTATAWLMPNTSADVQKSMSIYSYGQYVTSEQKLIFEKIVSSIGPSEELSEQQVHQMTAVTGSAPAFLYYFVEALEEAAASYGISNEQARKLVIEMVIGSAAMLDKHRDPEKLRYQVTSPGGATAAGIESLQKDDFTNSLIRAVHATNHRAKELGSSKNLF</sequence>
<keyword evidence="4 6" id="KW-0560">Oxidoreductase</keyword>
<evidence type="ECO:0000256" key="3">
    <source>
        <dbReference type="ARBA" id="ARBA00022857"/>
    </source>
</evidence>
<dbReference type="InterPro" id="IPR029036">
    <property type="entry name" value="P5CR_dimer"/>
</dbReference>
<dbReference type="EC" id="1.5.1.2" evidence="6 7"/>
<dbReference type="UniPathway" id="UPA00098">
    <property type="reaction ID" value="UER00361"/>
</dbReference>
<feature type="domain" description="Pyrroline-5-carboxylate reductase catalytic N-terminal" evidence="10">
    <location>
        <begin position="6"/>
        <end position="95"/>
    </location>
</feature>